<keyword evidence="1" id="KW-0677">Repeat</keyword>
<keyword evidence="6" id="KW-1185">Reference proteome</keyword>
<accession>A0A9P8V5L8</accession>
<evidence type="ECO:0000259" key="3">
    <source>
        <dbReference type="Pfam" id="PF22939"/>
    </source>
</evidence>
<evidence type="ECO:0000256" key="2">
    <source>
        <dbReference type="SAM" id="MobiDB-lite"/>
    </source>
</evidence>
<dbReference type="SUPFAM" id="SSF52540">
    <property type="entry name" value="P-loop containing nucleoside triphosphate hydrolases"/>
    <property type="match status" value="1"/>
</dbReference>
<feature type="compositionally biased region" description="Polar residues" evidence="2">
    <location>
        <begin position="15"/>
        <end position="29"/>
    </location>
</feature>
<feature type="compositionally biased region" description="Basic and acidic residues" evidence="2">
    <location>
        <begin position="1229"/>
        <end position="1240"/>
    </location>
</feature>
<dbReference type="SMART" id="SM00320">
    <property type="entry name" value="WD40"/>
    <property type="match status" value="4"/>
</dbReference>
<dbReference type="InterPro" id="IPR027417">
    <property type="entry name" value="P-loop_NTPase"/>
</dbReference>
<dbReference type="Gene3D" id="2.130.10.10">
    <property type="entry name" value="YVTN repeat-like/Quinoprotein amine dehydrogenase"/>
    <property type="match status" value="2"/>
</dbReference>
<dbReference type="SUPFAM" id="SSF50998">
    <property type="entry name" value="Quinoprotein alcohol dehydrogenase-like"/>
    <property type="match status" value="1"/>
</dbReference>
<dbReference type="InterPro" id="IPR029058">
    <property type="entry name" value="AB_hydrolase_fold"/>
</dbReference>
<gene>
    <name evidence="5" type="ORF">F5X68DRAFT_246119</name>
</gene>
<dbReference type="InterPro" id="IPR015943">
    <property type="entry name" value="WD40/YVTN_repeat-like_dom_sf"/>
</dbReference>
<evidence type="ECO:0000313" key="6">
    <source>
        <dbReference type="Proteomes" id="UP000770015"/>
    </source>
</evidence>
<feature type="region of interest" description="Disordered" evidence="2">
    <location>
        <begin position="1"/>
        <end position="76"/>
    </location>
</feature>
<feature type="domain" description="GPI inositol-deacylase winged helix" evidence="3">
    <location>
        <begin position="652"/>
        <end position="721"/>
    </location>
</feature>
<evidence type="ECO:0008006" key="7">
    <source>
        <dbReference type="Google" id="ProtNLM"/>
    </source>
</evidence>
<dbReference type="InterPro" id="IPR056884">
    <property type="entry name" value="NPHP3-like_N"/>
</dbReference>
<dbReference type="Pfam" id="PF24883">
    <property type="entry name" value="NPHP3_N"/>
    <property type="match status" value="1"/>
</dbReference>
<evidence type="ECO:0000256" key="1">
    <source>
        <dbReference type="ARBA" id="ARBA00022737"/>
    </source>
</evidence>
<feature type="domain" description="Nephrocystin 3-like N-terminal" evidence="4">
    <location>
        <begin position="378"/>
        <end position="540"/>
    </location>
</feature>
<comment type="caution">
    <text evidence="5">The sequence shown here is derived from an EMBL/GenBank/DDBJ whole genome shotgun (WGS) entry which is preliminary data.</text>
</comment>
<protein>
    <recommendedName>
        <fullName evidence="7">GPI inositol-deacylase</fullName>
    </recommendedName>
</protein>
<dbReference type="InterPro" id="IPR001680">
    <property type="entry name" value="WD40_rpt"/>
</dbReference>
<dbReference type="InterPro" id="IPR011047">
    <property type="entry name" value="Quinoprotein_ADH-like_sf"/>
</dbReference>
<feature type="compositionally biased region" description="Basic residues" evidence="2">
    <location>
        <begin position="1"/>
        <end position="12"/>
    </location>
</feature>
<dbReference type="Proteomes" id="UP000770015">
    <property type="component" value="Unassembled WGS sequence"/>
</dbReference>
<proteinExistence type="predicted"/>
<dbReference type="EMBL" id="JAGSXJ010000023">
    <property type="protein sequence ID" value="KAH6677027.1"/>
    <property type="molecule type" value="Genomic_DNA"/>
</dbReference>
<dbReference type="Gene3D" id="3.40.50.1820">
    <property type="entry name" value="alpha/beta hydrolase"/>
    <property type="match status" value="1"/>
</dbReference>
<dbReference type="PANTHER" id="PTHR10039">
    <property type="entry name" value="AMELOGENIN"/>
    <property type="match status" value="1"/>
</dbReference>
<dbReference type="Gene3D" id="3.40.50.300">
    <property type="entry name" value="P-loop containing nucleotide triphosphate hydrolases"/>
    <property type="match status" value="1"/>
</dbReference>
<name>A0A9P8V5L8_9PEZI</name>
<feature type="compositionally biased region" description="Polar residues" evidence="2">
    <location>
        <begin position="48"/>
        <end position="66"/>
    </location>
</feature>
<feature type="region of interest" description="Disordered" evidence="2">
    <location>
        <begin position="1229"/>
        <end position="1252"/>
    </location>
</feature>
<dbReference type="SUPFAM" id="SSF53474">
    <property type="entry name" value="alpha/beta-Hydrolases"/>
    <property type="match status" value="1"/>
</dbReference>
<dbReference type="PANTHER" id="PTHR10039:SF16">
    <property type="entry name" value="GPI INOSITOL-DEACYLASE"/>
    <property type="match status" value="1"/>
</dbReference>
<dbReference type="OrthoDB" id="194358at2759"/>
<organism evidence="5 6">
    <name type="scientific">Plectosphaerella plurivora</name>
    <dbReference type="NCBI Taxonomy" id="936078"/>
    <lineage>
        <taxon>Eukaryota</taxon>
        <taxon>Fungi</taxon>
        <taxon>Dikarya</taxon>
        <taxon>Ascomycota</taxon>
        <taxon>Pezizomycotina</taxon>
        <taxon>Sordariomycetes</taxon>
        <taxon>Hypocreomycetidae</taxon>
        <taxon>Glomerellales</taxon>
        <taxon>Plectosphaerellaceae</taxon>
        <taxon>Plectosphaerella</taxon>
    </lineage>
</organism>
<evidence type="ECO:0000313" key="5">
    <source>
        <dbReference type="EMBL" id="KAH6677027.1"/>
    </source>
</evidence>
<dbReference type="InterPro" id="IPR054471">
    <property type="entry name" value="GPIID_WHD"/>
</dbReference>
<sequence length="1622" mass="180222">MFPRKLFSRHRRSSDNTLRAETNDTQSTRRSSESKSFEASSSAPLRALSTSTTIAPAQTHSATTSPNRKDDPLGLSLLYSPREPQAADIIFIHGLGGSSRLTWCKNRDLELFWPQKWLPKDEVLQRARILSFGYNARYVSSTQSPFLGITDFSKSLLYAMLLGRDAEGNQLDLGRAPIIFVTHSMGGLVFKKAYLDAHLDARYANIVRSVKSVVFLSTPHHGSGLAPSLNRILALCFGPSSKQYVAELKDHSPFLQTVNQQFSPVATKLQIFSFYETLQTSIGLSSVLILDPESAKLGYPGEISEPLNADHHGVCKFDNMNDPSYKSVLGALQSLVSSHSASSPEPTTEEIERLQRFLSVSDAASQDLELFSSRRAEGTCRWLLKDSAVSSWISPLTSSEILTIRGRPGRGKSVIASFLIHHLQEAGASVQYFFFRTGDESKRSVGALLRTLASQLATQLPKFRQALQELADDGQKLKEADWRLTWKKLFANILFELESQKPLYWVIDGLDESHAPNHIFDLLGDVGNSKSPIKVLLTTRWSPSLLPAFNKAKSKIPTSVISVDKDVTDMALYVEDELKYSNWDTDVTDQVAQQILGQAEHNFLWVHLILQELKECNTEEDIKERIVELPPGMDSLYRQMEETITQIKRPSDRNLARQLLTWAIHPRRPIAAEELADVLEPEVGRLLDISQTTSRLCGHFISIESGRLGLIHQTAREYLTTTRSLPFPLDTSTGHAEILKQSMVSFLDKSLRSKLQRTSPKLFEYRAISWPYHLDATDLPGNGDEQLDLLASFFRQTSVLTWISILASLGQLKALIDASKALQSFVRKKRKADSATDPVYRKFDDLECLESWSRDLLKILGKFGSSLSQSPDFIYTGIAPFCPTTSSIHSIFSNQQSESIQVRGVSEGWNDCLARLSVGRESPISVKCGGRHLAVANRDGSVWVWDCATLHQTCILHHDESVSTLCFSARGDRLATYGHHTTKIWSPRSGRLIQSIKNQPGMQALCLQFVEDDGALLLGTDRRCVLRCDLGDDTTPYWKTVDEGLLSGGEALEGTYLNSPSAMSFSPDGSRVAIAFRRFPLTVWSLNPATPLKRISRTQKATQGAASKQVPFASKVSWHPGGDELIGIFMDGYSFKLNVVDGAYSEQAPTPGQMPSDIICSPDGLVYAICGVGGVLKLFDYETSTLIYQLNSEDTISALSFAPDGGRFFDIRGNYCSVWEPNVLIRLAGPDDKPPSRSAEEESSSSVQQSRVASEAFADDSVPVVLVNPAPSGAPPLACMGDEGGVVELFDYETLQRVPVGQTSSQMSVEHIAWSRDGERLCYAELGGRITVMQLEKGLDNRVHQARRIERFKVKMDDNEITQIMILPDSSSMFFSSPSSMEVWLMDPPRINHRAYSNEALSPAGKWVIHPRSTDHLLFMTPASVALYTLNGLTEVSSWCWQDPLNEQALAERSILQRTLSGAVDPTDVQETVESVLETFMRGHVLVKIACQTSSAKLPHRFFIFDTAAVDTQTGLSTRTSKRKEKRLGLLDIPLDVIQVVEMPLNVLSNGKLVFVDRSFWVCTWPVRSTRGAEDVQRHFFLPMDWVPLHDLSLLHVTSDGDVLCPHRGTLSVIQSSIGAAW</sequence>
<dbReference type="Pfam" id="PF22939">
    <property type="entry name" value="WHD_GPIID"/>
    <property type="match status" value="1"/>
</dbReference>
<reference evidence="5" key="1">
    <citation type="journal article" date="2021" name="Nat. Commun.">
        <title>Genetic determinants of endophytism in the Arabidopsis root mycobiome.</title>
        <authorList>
            <person name="Mesny F."/>
            <person name="Miyauchi S."/>
            <person name="Thiergart T."/>
            <person name="Pickel B."/>
            <person name="Atanasova L."/>
            <person name="Karlsson M."/>
            <person name="Huettel B."/>
            <person name="Barry K.W."/>
            <person name="Haridas S."/>
            <person name="Chen C."/>
            <person name="Bauer D."/>
            <person name="Andreopoulos W."/>
            <person name="Pangilinan J."/>
            <person name="LaButti K."/>
            <person name="Riley R."/>
            <person name="Lipzen A."/>
            <person name="Clum A."/>
            <person name="Drula E."/>
            <person name="Henrissat B."/>
            <person name="Kohler A."/>
            <person name="Grigoriev I.V."/>
            <person name="Martin F.M."/>
            <person name="Hacquard S."/>
        </authorList>
    </citation>
    <scope>NUCLEOTIDE SEQUENCE</scope>
    <source>
        <strain evidence="5">MPI-SDFR-AT-0117</strain>
    </source>
</reference>
<evidence type="ECO:0000259" key="4">
    <source>
        <dbReference type="Pfam" id="PF24883"/>
    </source>
</evidence>